<dbReference type="SUPFAM" id="SSF49785">
    <property type="entry name" value="Galactose-binding domain-like"/>
    <property type="match status" value="1"/>
</dbReference>
<name>A0ABS0ABK4_9FLAO</name>
<proteinExistence type="predicted"/>
<evidence type="ECO:0000313" key="3">
    <source>
        <dbReference type="Proteomes" id="UP001194729"/>
    </source>
</evidence>
<dbReference type="Proteomes" id="UP001194729">
    <property type="component" value="Unassembled WGS sequence"/>
</dbReference>
<dbReference type="EMBL" id="JADKYU010000919">
    <property type="protein sequence ID" value="MBF4985977.1"/>
    <property type="molecule type" value="Genomic_DNA"/>
</dbReference>
<gene>
    <name evidence="2" type="ORF">FNJ87_17140</name>
</gene>
<feature type="non-terminal residue" evidence="2">
    <location>
        <position position="1"/>
    </location>
</feature>
<dbReference type="Gene3D" id="2.60.120.260">
    <property type="entry name" value="Galactose-binding domain-like"/>
    <property type="match status" value="1"/>
</dbReference>
<keyword evidence="3" id="KW-1185">Reference proteome</keyword>
<accession>A0ABS0ABK4</accession>
<dbReference type="Pfam" id="PF08530">
    <property type="entry name" value="PepX_C"/>
    <property type="match status" value="1"/>
</dbReference>
<organism evidence="2 3">
    <name type="scientific">Nonlabens mediterrranea</name>
    <dbReference type="NCBI Taxonomy" id="1419947"/>
    <lineage>
        <taxon>Bacteria</taxon>
        <taxon>Pseudomonadati</taxon>
        <taxon>Bacteroidota</taxon>
        <taxon>Flavobacteriia</taxon>
        <taxon>Flavobacteriales</taxon>
        <taxon>Flavobacteriaceae</taxon>
        <taxon>Nonlabens</taxon>
    </lineage>
</organism>
<sequence length="148" mass="16971">SVIPLRITDADFIVKVIDVYPEDMKNEEHTPEHVTLAGYQQLVRAETFRGRFRNDFSKPEPFKDGKKTSVNFPLQDVLHTFKKGHRVMIQIHSTWFPYIDRNPQKYVDNIFEATESDFTTGQVTITGASSVSVGDNNGIEMQLPKLKQ</sequence>
<comment type="caution">
    <text evidence="2">The sequence shown here is derived from an EMBL/GenBank/DDBJ whole genome shotgun (WGS) entry which is preliminary data.</text>
</comment>
<dbReference type="InterPro" id="IPR008979">
    <property type="entry name" value="Galactose-bd-like_sf"/>
</dbReference>
<feature type="domain" description="Xaa-Pro dipeptidyl-peptidase C-terminal" evidence="1">
    <location>
        <begin position="9"/>
        <end position="114"/>
    </location>
</feature>
<dbReference type="InterPro" id="IPR013736">
    <property type="entry name" value="Xaa-Pro_dipept_C"/>
</dbReference>
<reference evidence="2 3" key="1">
    <citation type="submission" date="2020-11" db="EMBL/GenBank/DDBJ databases">
        <title>P. mediterranea TC4 genome.</title>
        <authorList>
            <person name="Molmeret M."/>
        </authorList>
    </citation>
    <scope>NUCLEOTIDE SEQUENCE [LARGE SCALE GENOMIC DNA]</scope>
    <source>
        <strain evidence="2 3">TC4</strain>
    </source>
</reference>
<protein>
    <submittedName>
        <fullName evidence="2">X-Pro dipeptidyl-peptidase</fullName>
    </submittedName>
</protein>
<evidence type="ECO:0000259" key="1">
    <source>
        <dbReference type="Pfam" id="PF08530"/>
    </source>
</evidence>
<evidence type="ECO:0000313" key="2">
    <source>
        <dbReference type="EMBL" id="MBF4985977.1"/>
    </source>
</evidence>